<dbReference type="PIRSF" id="PIRSF001549">
    <property type="entry name" value="His-tRNA_synth"/>
    <property type="match status" value="1"/>
</dbReference>
<name>A0A6M4ASR7_9SPHN</name>
<dbReference type="Gene3D" id="3.30.930.10">
    <property type="entry name" value="Bira Bifunctional Protein, Domain 2"/>
    <property type="match status" value="1"/>
</dbReference>
<dbReference type="SUPFAM" id="SSF55681">
    <property type="entry name" value="Class II aaRS and biotin synthetases"/>
    <property type="match status" value="1"/>
</dbReference>
<dbReference type="InterPro" id="IPR045864">
    <property type="entry name" value="aa-tRNA-synth_II/BPL/LPL"/>
</dbReference>
<feature type="binding site" evidence="1">
    <location>
        <position position="127"/>
    </location>
    <ligand>
        <name>L-histidine</name>
        <dbReference type="ChEBI" id="CHEBI:57595"/>
    </ligand>
</feature>
<keyword evidence="5" id="KW-1185">Reference proteome</keyword>
<keyword evidence="4" id="KW-0808">Transferase</keyword>
<evidence type="ECO:0000313" key="4">
    <source>
        <dbReference type="EMBL" id="QJQ32105.1"/>
    </source>
</evidence>
<dbReference type="EMBL" id="CP053015">
    <property type="protein sequence ID" value="QJQ32105.1"/>
    <property type="molecule type" value="Genomic_DNA"/>
</dbReference>
<dbReference type="PANTHER" id="PTHR43707:SF1">
    <property type="entry name" value="HISTIDINE--TRNA LIGASE, MITOCHONDRIAL-RELATED"/>
    <property type="match status" value="1"/>
</dbReference>
<dbReference type="Proteomes" id="UP000503018">
    <property type="component" value="Chromosome"/>
</dbReference>
<protein>
    <submittedName>
        <fullName evidence="4">ATP phosphoribosyltransferase regulatory subunit</fullName>
    </submittedName>
</protein>
<proteinExistence type="predicted"/>
<dbReference type="RefSeq" id="WP_169944965.1">
    <property type="nucleotide sequence ID" value="NZ_CP053015.1"/>
</dbReference>
<keyword evidence="4" id="KW-0328">Glycosyltransferase</keyword>
<gene>
    <name evidence="4" type="ORF">GV829_06270</name>
</gene>
<accession>A0A6M4ASR7</accession>
<evidence type="ECO:0000256" key="1">
    <source>
        <dbReference type="PIRSR" id="PIRSR001549-1"/>
    </source>
</evidence>
<dbReference type="GO" id="GO:0006427">
    <property type="term" value="P:histidyl-tRNA aminoacylation"/>
    <property type="evidence" value="ECO:0007669"/>
    <property type="project" value="TreeGrafter"/>
</dbReference>
<dbReference type="GO" id="GO:0016757">
    <property type="term" value="F:glycosyltransferase activity"/>
    <property type="evidence" value="ECO:0007669"/>
    <property type="project" value="UniProtKB-KW"/>
</dbReference>
<dbReference type="GO" id="GO:0005737">
    <property type="term" value="C:cytoplasm"/>
    <property type="evidence" value="ECO:0007669"/>
    <property type="project" value="InterPro"/>
</dbReference>
<sequence>MTRTTPKLLPEGLRDRLPEEAEAASRVTRALIDAMAGHGYRRIAPPIAEFRETLAGDAHDPASRDLLRFTDPVSRRTLAIRPDITRQVGRIATSRLSSAARPLRLSYAGQVVKLTATTLWPDREMMQVGAELIGNDSLSAVTEVLTVAVDALIAAGVTGITVDLTLPDLVDTLAATAFPLDADAIEAVKAELDAKDAGALAGLGAQAYLPLIAATGPFPKALDRLRAIDAGGVLASRIAALEALAASVGDRVTVTLDPTERHGFEYQSWIGFSIFVAGHAVTIGRGGSYAITHPDGRIEPAVGFSLYPDPLIGAGLGVEVNEARALFLPIGHDVSAAARLRSEGWVTIAALADSDDPQALGCTHKLAGGAAVSL</sequence>
<dbReference type="AlphaFoldDB" id="A0A6M4ASR7"/>
<feature type="domain" description="Class II Histidinyl-tRNA synthetase (HisRS)-like catalytic core" evidence="3">
    <location>
        <begin position="12"/>
        <end position="311"/>
    </location>
</feature>
<reference evidence="4 5" key="1">
    <citation type="submission" date="2020-01" db="EMBL/GenBank/DDBJ databases">
        <title>Sphingomonas sp. strain CSW-10.</title>
        <authorList>
            <person name="Chen W.-M."/>
        </authorList>
    </citation>
    <scope>NUCLEOTIDE SEQUENCE [LARGE SCALE GENOMIC DNA]</scope>
    <source>
        <strain evidence="4 5">CSW-10</strain>
    </source>
</reference>
<dbReference type="Pfam" id="PF13393">
    <property type="entry name" value="tRNA-synt_His"/>
    <property type="match status" value="1"/>
</dbReference>
<dbReference type="InterPro" id="IPR004516">
    <property type="entry name" value="HisRS/HisZ"/>
</dbReference>
<evidence type="ECO:0000313" key="5">
    <source>
        <dbReference type="Proteomes" id="UP000503018"/>
    </source>
</evidence>
<feature type="binding site" evidence="1">
    <location>
        <position position="131"/>
    </location>
    <ligand>
        <name>L-histidine</name>
        <dbReference type="ChEBI" id="CHEBI:57595"/>
    </ligand>
</feature>
<dbReference type="GO" id="GO:0004821">
    <property type="term" value="F:histidine-tRNA ligase activity"/>
    <property type="evidence" value="ECO:0007669"/>
    <property type="project" value="TreeGrafter"/>
</dbReference>
<dbReference type="PANTHER" id="PTHR43707">
    <property type="entry name" value="HISTIDYL-TRNA SYNTHETASE"/>
    <property type="match status" value="1"/>
</dbReference>
<dbReference type="InterPro" id="IPR041715">
    <property type="entry name" value="HisRS-like_core"/>
</dbReference>
<organism evidence="4 5">
    <name type="scientific">Sphingomonas lacunae</name>
    <dbReference type="NCBI Taxonomy" id="2698828"/>
    <lineage>
        <taxon>Bacteria</taxon>
        <taxon>Pseudomonadati</taxon>
        <taxon>Pseudomonadota</taxon>
        <taxon>Alphaproteobacteria</taxon>
        <taxon>Sphingomonadales</taxon>
        <taxon>Sphingomonadaceae</taxon>
        <taxon>Sphingomonas</taxon>
    </lineage>
</organism>
<evidence type="ECO:0000259" key="3">
    <source>
        <dbReference type="Pfam" id="PF13393"/>
    </source>
</evidence>
<feature type="binding site" evidence="1">
    <location>
        <begin position="83"/>
        <end position="85"/>
    </location>
    <ligand>
        <name>L-histidine</name>
        <dbReference type="ChEBI" id="CHEBI:57595"/>
    </ligand>
</feature>
<feature type="region of interest" description="Disordered" evidence="2">
    <location>
        <begin position="1"/>
        <end position="20"/>
    </location>
</feature>
<evidence type="ECO:0000256" key="2">
    <source>
        <dbReference type="SAM" id="MobiDB-lite"/>
    </source>
</evidence>
<dbReference type="KEGG" id="slan:GV829_06270"/>